<comment type="caution">
    <text evidence="4">The sequence shown here is derived from an EMBL/GenBank/DDBJ whole genome shotgun (WGS) entry which is preliminary data.</text>
</comment>
<evidence type="ECO:0000313" key="5">
    <source>
        <dbReference type="Proteomes" id="UP001501251"/>
    </source>
</evidence>
<dbReference type="SUPFAM" id="SSF55347">
    <property type="entry name" value="Glyceraldehyde-3-phosphate dehydrogenase-like, C-terminal domain"/>
    <property type="match status" value="1"/>
</dbReference>
<evidence type="ECO:0000259" key="3">
    <source>
        <dbReference type="Pfam" id="PF22725"/>
    </source>
</evidence>
<proteinExistence type="predicted"/>
<feature type="domain" description="Gfo/Idh/MocA-like oxidoreductase N-terminal" evidence="2">
    <location>
        <begin position="31"/>
        <end position="143"/>
    </location>
</feature>
<keyword evidence="1" id="KW-0560">Oxidoreductase</keyword>
<evidence type="ECO:0000256" key="1">
    <source>
        <dbReference type="ARBA" id="ARBA00023002"/>
    </source>
</evidence>
<dbReference type="Proteomes" id="UP001501251">
    <property type="component" value="Unassembled WGS sequence"/>
</dbReference>
<feature type="domain" description="GFO/IDH/MocA-like oxidoreductase" evidence="3">
    <location>
        <begin position="159"/>
        <end position="281"/>
    </location>
</feature>
<name>A0ABP8B5T5_9ACTN</name>
<dbReference type="PANTHER" id="PTHR43818:SF11">
    <property type="entry name" value="BCDNA.GH03377"/>
    <property type="match status" value="1"/>
</dbReference>
<reference evidence="5" key="1">
    <citation type="journal article" date="2019" name="Int. J. Syst. Evol. Microbiol.">
        <title>The Global Catalogue of Microorganisms (GCM) 10K type strain sequencing project: providing services to taxonomists for standard genome sequencing and annotation.</title>
        <authorList>
            <consortium name="The Broad Institute Genomics Platform"/>
            <consortium name="The Broad Institute Genome Sequencing Center for Infectious Disease"/>
            <person name="Wu L."/>
            <person name="Ma J."/>
        </authorList>
    </citation>
    <scope>NUCLEOTIDE SEQUENCE [LARGE SCALE GENOMIC DNA]</scope>
    <source>
        <strain evidence="5">JCM 17388</strain>
    </source>
</reference>
<organism evidence="4 5">
    <name type="scientific">Streptosporangium oxazolinicum</name>
    <dbReference type="NCBI Taxonomy" id="909287"/>
    <lineage>
        <taxon>Bacteria</taxon>
        <taxon>Bacillati</taxon>
        <taxon>Actinomycetota</taxon>
        <taxon>Actinomycetes</taxon>
        <taxon>Streptosporangiales</taxon>
        <taxon>Streptosporangiaceae</taxon>
        <taxon>Streptosporangium</taxon>
    </lineage>
</organism>
<dbReference type="InterPro" id="IPR050463">
    <property type="entry name" value="Gfo/Idh/MocA_oxidrdct_glycsds"/>
</dbReference>
<dbReference type="InterPro" id="IPR000683">
    <property type="entry name" value="Gfo/Idh/MocA-like_OxRdtase_N"/>
</dbReference>
<dbReference type="InterPro" id="IPR055170">
    <property type="entry name" value="GFO_IDH_MocA-like_dom"/>
</dbReference>
<dbReference type="Pfam" id="PF22725">
    <property type="entry name" value="GFO_IDH_MocA_C3"/>
    <property type="match status" value="1"/>
</dbReference>
<dbReference type="Gene3D" id="3.30.360.10">
    <property type="entry name" value="Dihydrodipicolinate Reductase, domain 2"/>
    <property type="match status" value="1"/>
</dbReference>
<dbReference type="InterPro" id="IPR036291">
    <property type="entry name" value="NAD(P)-bd_dom_sf"/>
</dbReference>
<protein>
    <submittedName>
        <fullName evidence="4">Gfo/Idh/MocA family oxidoreductase</fullName>
    </submittedName>
</protein>
<dbReference type="SUPFAM" id="SSF51735">
    <property type="entry name" value="NAD(P)-binding Rossmann-fold domains"/>
    <property type="match status" value="1"/>
</dbReference>
<dbReference type="EMBL" id="BAABAQ010000009">
    <property type="protein sequence ID" value="GAA4198500.1"/>
    <property type="molecule type" value="Genomic_DNA"/>
</dbReference>
<evidence type="ECO:0000259" key="2">
    <source>
        <dbReference type="Pfam" id="PF01408"/>
    </source>
</evidence>
<gene>
    <name evidence="4" type="ORF">GCM10022252_49010</name>
</gene>
<sequence length="370" mass="40007">MVYRDATFRTTVCPALPQRAHREPTEDLMIGVGLLGAGFIGECYADALDDVRDARLVAHYSRSPERAAAFAEKPGRNTRPYETMTALCADPEVDLVVIALPNEVHLEAVRIAAAAGKGVVCTKPLARTGPEAAEVVRVATEAGIWHGYAESSVFSPNIAKAHEMVAAGGIGDVIWMRAREGHSGPHAPHFWDAETAGGGALLDMGCHTVESARHFFGKDNPITEVFAWGATLVHGDKTTGEDTSIALLKFAGGQMASIESSWVEQGGMQLRHEIVGSAGRLVTDTASTPVWGFITKPVGYLVEKSDADTGWVYPVPEETRAYGFSQQMRHFVDRFAAGEEPLETFHDGLVVNEVIDACYRSMRSGRWEPV</sequence>
<evidence type="ECO:0000313" key="4">
    <source>
        <dbReference type="EMBL" id="GAA4198500.1"/>
    </source>
</evidence>
<accession>A0ABP8B5T5</accession>
<dbReference type="Gene3D" id="3.40.50.720">
    <property type="entry name" value="NAD(P)-binding Rossmann-like Domain"/>
    <property type="match status" value="1"/>
</dbReference>
<dbReference type="PANTHER" id="PTHR43818">
    <property type="entry name" value="BCDNA.GH03377"/>
    <property type="match status" value="1"/>
</dbReference>
<keyword evidence="5" id="KW-1185">Reference proteome</keyword>
<dbReference type="Pfam" id="PF01408">
    <property type="entry name" value="GFO_IDH_MocA"/>
    <property type="match status" value="1"/>
</dbReference>